<gene>
    <name evidence="1" type="ORF">M9458_030237</name>
</gene>
<evidence type="ECO:0000313" key="2">
    <source>
        <dbReference type="Proteomes" id="UP001529510"/>
    </source>
</evidence>
<proteinExistence type="predicted"/>
<feature type="non-terminal residue" evidence="1">
    <location>
        <position position="150"/>
    </location>
</feature>
<evidence type="ECO:0000313" key="1">
    <source>
        <dbReference type="EMBL" id="KAL0174269.1"/>
    </source>
</evidence>
<protein>
    <submittedName>
        <fullName evidence="1">Uncharacterized protein</fullName>
    </submittedName>
</protein>
<sequence length="150" mass="16511">LEHLLGSEEDEVKSLTVTEKASLSLDHFWWRVGQGSHIQQAPHPPGKHVWGEALILDSLTLQGSCSKSRTVNSNLSGSACIESSLKGLQLEVSETCTLCLSRLFSVLKLDKAENVPLHSPPERPPTRLPPIFKFKLNLEDVNTFTLSNVA</sequence>
<organism evidence="1 2">
    <name type="scientific">Cirrhinus mrigala</name>
    <name type="common">Mrigala</name>
    <dbReference type="NCBI Taxonomy" id="683832"/>
    <lineage>
        <taxon>Eukaryota</taxon>
        <taxon>Metazoa</taxon>
        <taxon>Chordata</taxon>
        <taxon>Craniata</taxon>
        <taxon>Vertebrata</taxon>
        <taxon>Euteleostomi</taxon>
        <taxon>Actinopterygii</taxon>
        <taxon>Neopterygii</taxon>
        <taxon>Teleostei</taxon>
        <taxon>Ostariophysi</taxon>
        <taxon>Cypriniformes</taxon>
        <taxon>Cyprinidae</taxon>
        <taxon>Labeoninae</taxon>
        <taxon>Labeonini</taxon>
        <taxon>Cirrhinus</taxon>
    </lineage>
</organism>
<keyword evidence="2" id="KW-1185">Reference proteome</keyword>
<dbReference type="AlphaFoldDB" id="A0ABD0PJM9"/>
<dbReference type="Proteomes" id="UP001529510">
    <property type="component" value="Unassembled WGS sequence"/>
</dbReference>
<dbReference type="EMBL" id="JAMKFB020000015">
    <property type="protein sequence ID" value="KAL0174269.1"/>
    <property type="molecule type" value="Genomic_DNA"/>
</dbReference>
<name>A0ABD0PJM9_CIRMR</name>
<accession>A0ABD0PJM9</accession>
<feature type="non-terminal residue" evidence="1">
    <location>
        <position position="1"/>
    </location>
</feature>
<comment type="caution">
    <text evidence="1">The sequence shown here is derived from an EMBL/GenBank/DDBJ whole genome shotgun (WGS) entry which is preliminary data.</text>
</comment>
<reference evidence="1 2" key="1">
    <citation type="submission" date="2024-05" db="EMBL/GenBank/DDBJ databases">
        <title>Genome sequencing and assembly of Indian major carp, Cirrhinus mrigala (Hamilton, 1822).</title>
        <authorList>
            <person name="Mohindra V."/>
            <person name="Chowdhury L.M."/>
            <person name="Lal K."/>
            <person name="Jena J.K."/>
        </authorList>
    </citation>
    <scope>NUCLEOTIDE SEQUENCE [LARGE SCALE GENOMIC DNA]</scope>
    <source>
        <strain evidence="1">CM1030</strain>
        <tissue evidence="1">Blood</tissue>
    </source>
</reference>